<evidence type="ECO:0000256" key="5">
    <source>
        <dbReference type="ARBA" id="ARBA00022723"/>
    </source>
</evidence>
<dbReference type="InterPro" id="IPR050446">
    <property type="entry name" value="FAD-oxidoreductase/Apoptosis"/>
</dbReference>
<evidence type="ECO:0000259" key="10">
    <source>
        <dbReference type="PROSITE" id="PS51296"/>
    </source>
</evidence>
<proteinExistence type="inferred from homology"/>
<comment type="cofactor">
    <cofactor evidence="1">
        <name>FAD</name>
        <dbReference type="ChEBI" id="CHEBI:57692"/>
    </cofactor>
</comment>
<evidence type="ECO:0000256" key="8">
    <source>
        <dbReference type="ARBA" id="ARBA00023004"/>
    </source>
</evidence>
<dbReference type="EnsemblMetazoa" id="XM_014395990.2">
    <property type="protein sequence ID" value="XP_014251476.1"/>
    <property type="gene ID" value="LOC106667807"/>
</dbReference>
<dbReference type="Pfam" id="PF14759">
    <property type="entry name" value="Reductase_C"/>
    <property type="match status" value="1"/>
</dbReference>
<dbReference type="AlphaFoldDB" id="A0A8I6RS23"/>
<dbReference type="Proteomes" id="UP000494040">
    <property type="component" value="Unassembled WGS sequence"/>
</dbReference>
<evidence type="ECO:0000256" key="4">
    <source>
        <dbReference type="ARBA" id="ARBA00022714"/>
    </source>
</evidence>
<dbReference type="GeneID" id="106667807"/>
<dbReference type="GO" id="GO:0016651">
    <property type="term" value="F:oxidoreductase activity, acting on NAD(P)H"/>
    <property type="evidence" value="ECO:0007669"/>
    <property type="project" value="TreeGrafter"/>
</dbReference>
<dbReference type="Pfam" id="PF07992">
    <property type="entry name" value="Pyr_redox_2"/>
    <property type="match status" value="1"/>
</dbReference>
<dbReference type="InterPro" id="IPR016156">
    <property type="entry name" value="FAD/NAD-linked_Rdtase_dimer_sf"/>
</dbReference>
<keyword evidence="5" id="KW-0479">Metal-binding</keyword>
<dbReference type="InterPro" id="IPR028202">
    <property type="entry name" value="Reductase_C"/>
</dbReference>
<keyword evidence="4" id="KW-0001">2Fe-2S</keyword>
<keyword evidence="6" id="KW-0274">FAD</keyword>
<dbReference type="OMA" id="PRCTHYG"/>
<dbReference type="CDD" id="cd03478">
    <property type="entry name" value="Rieske_AIFL_N"/>
    <property type="match status" value="1"/>
</dbReference>
<evidence type="ECO:0000256" key="9">
    <source>
        <dbReference type="ARBA" id="ARBA00023014"/>
    </source>
</evidence>
<organism evidence="11 12">
    <name type="scientific">Cimex lectularius</name>
    <name type="common">Bed bug</name>
    <name type="synonym">Acanthia lectularia</name>
    <dbReference type="NCBI Taxonomy" id="79782"/>
    <lineage>
        <taxon>Eukaryota</taxon>
        <taxon>Metazoa</taxon>
        <taxon>Ecdysozoa</taxon>
        <taxon>Arthropoda</taxon>
        <taxon>Hexapoda</taxon>
        <taxon>Insecta</taxon>
        <taxon>Pterygota</taxon>
        <taxon>Neoptera</taxon>
        <taxon>Paraneoptera</taxon>
        <taxon>Hemiptera</taxon>
        <taxon>Heteroptera</taxon>
        <taxon>Panheteroptera</taxon>
        <taxon>Cimicomorpha</taxon>
        <taxon>Cimicidae</taxon>
        <taxon>Cimex</taxon>
    </lineage>
</organism>
<evidence type="ECO:0000256" key="3">
    <source>
        <dbReference type="ARBA" id="ARBA00022630"/>
    </source>
</evidence>
<name>A0A8I6RS23_CIMLE</name>
<dbReference type="SUPFAM" id="SSF55424">
    <property type="entry name" value="FAD/NAD-linked reductases, dimerisation (C-terminal) domain"/>
    <property type="match status" value="1"/>
</dbReference>
<dbReference type="Gene3D" id="3.30.390.30">
    <property type="match status" value="1"/>
</dbReference>
<dbReference type="FunFam" id="2.102.10.10:FF:000003">
    <property type="entry name" value="apoptosis-inducing factor 3 isoform X2"/>
    <property type="match status" value="1"/>
</dbReference>
<comment type="similarity">
    <text evidence="2">Belongs to the FAD-dependent oxidoreductase family.</text>
</comment>
<keyword evidence="12" id="KW-1185">Reference proteome</keyword>
<evidence type="ECO:0000313" key="12">
    <source>
        <dbReference type="Proteomes" id="UP000494040"/>
    </source>
</evidence>
<evidence type="ECO:0000256" key="7">
    <source>
        <dbReference type="ARBA" id="ARBA00023002"/>
    </source>
</evidence>
<dbReference type="InterPro" id="IPR023753">
    <property type="entry name" value="FAD/NAD-binding_dom"/>
</dbReference>
<dbReference type="InterPro" id="IPR017941">
    <property type="entry name" value="Rieske_2Fe-2S"/>
</dbReference>
<accession>A0A8I6RS23</accession>
<dbReference type="GO" id="GO:0005737">
    <property type="term" value="C:cytoplasm"/>
    <property type="evidence" value="ECO:0007669"/>
    <property type="project" value="TreeGrafter"/>
</dbReference>
<dbReference type="GO" id="GO:0051537">
    <property type="term" value="F:2 iron, 2 sulfur cluster binding"/>
    <property type="evidence" value="ECO:0007669"/>
    <property type="project" value="UniProtKB-KW"/>
</dbReference>
<keyword evidence="8" id="KW-0408">Iron</keyword>
<dbReference type="PANTHER" id="PTHR43557:SF2">
    <property type="entry name" value="RIESKE DOMAIN-CONTAINING PROTEIN-RELATED"/>
    <property type="match status" value="1"/>
</dbReference>
<evidence type="ECO:0000256" key="2">
    <source>
        <dbReference type="ARBA" id="ARBA00006442"/>
    </source>
</evidence>
<dbReference type="OrthoDB" id="432169at2759"/>
<evidence type="ECO:0000256" key="6">
    <source>
        <dbReference type="ARBA" id="ARBA00022827"/>
    </source>
</evidence>
<evidence type="ECO:0000256" key="1">
    <source>
        <dbReference type="ARBA" id="ARBA00001974"/>
    </source>
</evidence>
<dbReference type="SUPFAM" id="SSF51905">
    <property type="entry name" value="FAD/NAD(P)-binding domain"/>
    <property type="match status" value="2"/>
</dbReference>
<dbReference type="InterPro" id="IPR036922">
    <property type="entry name" value="Rieske_2Fe-2S_sf"/>
</dbReference>
<keyword evidence="9" id="KW-0411">Iron-sulfur</keyword>
<dbReference type="PANTHER" id="PTHR43557">
    <property type="entry name" value="APOPTOSIS-INDUCING FACTOR 1"/>
    <property type="match status" value="1"/>
</dbReference>
<dbReference type="PRINTS" id="PR00368">
    <property type="entry name" value="FADPNR"/>
</dbReference>
<evidence type="ECO:0000313" key="11">
    <source>
        <dbReference type="EnsemblMetazoa" id="XP_014251476.1"/>
    </source>
</evidence>
<keyword evidence="3" id="KW-0285">Flavoprotein</keyword>
<dbReference type="PRINTS" id="PR00411">
    <property type="entry name" value="PNDRDTASEI"/>
</dbReference>
<protein>
    <recommendedName>
        <fullName evidence="10">Rieske domain-containing protein</fullName>
    </recommendedName>
</protein>
<dbReference type="Gene3D" id="2.102.10.10">
    <property type="entry name" value="Rieske [2Fe-2S] iron-sulphur domain"/>
    <property type="match status" value="1"/>
</dbReference>
<keyword evidence="7" id="KW-0560">Oxidoreductase</keyword>
<dbReference type="InterPro" id="IPR036188">
    <property type="entry name" value="FAD/NAD-bd_sf"/>
</dbReference>
<dbReference type="KEGG" id="clec:106667807"/>
<dbReference type="GO" id="GO:0046872">
    <property type="term" value="F:metal ion binding"/>
    <property type="evidence" value="ECO:0007669"/>
    <property type="project" value="UniProtKB-KW"/>
</dbReference>
<dbReference type="RefSeq" id="XP_014251476.1">
    <property type="nucleotide sequence ID" value="XM_014395990.2"/>
</dbReference>
<dbReference type="PROSITE" id="PS51296">
    <property type="entry name" value="RIESKE"/>
    <property type="match status" value="1"/>
</dbReference>
<sequence>MIKWLRSFWDLGYSRAIIVTRKLDHNGGNNYIEGVVCQAEDIPENGMKVCDLGDDGKVLVVKKNGRFSALGTKCTHYGAPLVKGALGDNRIRCPWHGACFNIQTGDIEDFPGLDSIPCYNVQVTPEGGVKVRAKLSELSANKRQKSMMTIDCKNNNIFVIIGGGPAGLVCAETLRQEGFSGKLVMVTSDKYLPYDRIKLSKQLDMTIDKIQLRPENFYETNNIEVKTDTEVTKVCTDSKKLTLCNGEEINYTSLFIATGGIPRRISIPGINLKNIFTLRTLNDANEIQKHLNPEANVVIYGSSFIGMEAAAYCLGKVKSVTVVGRSSVPFAESLGNAMGERVAKLFKEKGVQMKMIITITSFLGEEKVEKVVLSDGTELPADVVILGLGASPATNFLKGSKVRLNSNGTVPVNKFLETNCPNIFAGGDIAEAPVYALKDESLSIGHWGLAHYHGRIAALNMMSNATPLKTIPFFWTMLFGTSFRVAGSTYKHDAAIVKGDVEGLKFVVYYCKGDNVIGVTTVGTDPLAAEFAELLHNGKSLSKAQIEANPLDWFTQK</sequence>
<reference evidence="11" key="1">
    <citation type="submission" date="2022-01" db="UniProtKB">
        <authorList>
            <consortium name="EnsemblMetazoa"/>
        </authorList>
    </citation>
    <scope>IDENTIFICATION</scope>
</reference>
<dbReference type="Gene3D" id="3.50.50.60">
    <property type="entry name" value="FAD/NAD(P)-binding domain"/>
    <property type="match status" value="2"/>
</dbReference>
<dbReference type="SUPFAM" id="SSF50022">
    <property type="entry name" value="ISP domain"/>
    <property type="match status" value="1"/>
</dbReference>
<feature type="domain" description="Rieske" evidence="10">
    <location>
        <begin position="34"/>
        <end position="123"/>
    </location>
</feature>
<dbReference type="Pfam" id="PF00355">
    <property type="entry name" value="Rieske"/>
    <property type="match status" value="1"/>
</dbReference>